<evidence type="ECO:0000313" key="2">
    <source>
        <dbReference type="Proteomes" id="UP000231246"/>
    </source>
</evidence>
<organism evidence="1 2">
    <name type="scientific">Candidatus Roizmanbacteria bacterium CG22_combo_CG10-13_8_21_14_all_38_20</name>
    <dbReference type="NCBI Taxonomy" id="1974862"/>
    <lineage>
        <taxon>Bacteria</taxon>
        <taxon>Candidatus Roizmaniibacteriota</taxon>
    </lineage>
</organism>
<protein>
    <submittedName>
        <fullName evidence="1">Uncharacterized protein</fullName>
    </submittedName>
</protein>
<evidence type="ECO:0000313" key="1">
    <source>
        <dbReference type="EMBL" id="PIP61804.1"/>
    </source>
</evidence>
<reference evidence="1 2" key="1">
    <citation type="submission" date="2017-09" db="EMBL/GenBank/DDBJ databases">
        <title>Depth-based differentiation of microbial function through sediment-hosted aquifers and enrichment of novel symbionts in the deep terrestrial subsurface.</title>
        <authorList>
            <person name="Probst A.J."/>
            <person name="Ladd B."/>
            <person name="Jarett J.K."/>
            <person name="Geller-Mcgrath D.E."/>
            <person name="Sieber C.M."/>
            <person name="Emerson J.B."/>
            <person name="Anantharaman K."/>
            <person name="Thomas B.C."/>
            <person name="Malmstrom R."/>
            <person name="Stieglmeier M."/>
            <person name="Klingl A."/>
            <person name="Woyke T."/>
            <person name="Ryan C.M."/>
            <person name="Banfield J.F."/>
        </authorList>
    </citation>
    <scope>NUCLEOTIDE SEQUENCE [LARGE SCALE GENOMIC DNA]</scope>
    <source>
        <strain evidence="1">CG22_combo_CG10-13_8_21_14_all_38_20</strain>
    </source>
</reference>
<dbReference type="EMBL" id="PCTA01000015">
    <property type="protein sequence ID" value="PIP61804.1"/>
    <property type="molecule type" value="Genomic_DNA"/>
</dbReference>
<proteinExistence type="predicted"/>
<dbReference type="Proteomes" id="UP000231246">
    <property type="component" value="Unassembled WGS sequence"/>
</dbReference>
<dbReference type="SUPFAM" id="SSF64182">
    <property type="entry name" value="DHH phosphoesterases"/>
    <property type="match status" value="1"/>
</dbReference>
<dbReference type="AlphaFoldDB" id="A0A2H0BW28"/>
<comment type="caution">
    <text evidence="1">The sequence shown here is derived from an EMBL/GenBank/DDBJ whole genome shotgun (WGS) entry which is preliminary data.</text>
</comment>
<sequence>MRKIVTHMNPDLDAVTSIWLLVRWLPNWQTAEFAFVPAGKTIDNGDPDHDPNVLHVDTGSGKLDHHQAGDYTCASRITLDYLIKNGHRDFVPASEIQIVGSTVHISKLVWNKEALSRIAEVVTQTDHFQEVHYPDAQADYLDFRVEEILNGWKLLYRDQDEYVLQMGLKLLDAIYTTMVSKVDAEDTLERDGIIFNSPFGKAIGVETKNSQVNDIAQKRGYKLVVRRHPQLKNINIKVPPPNLMKNEKGSIDLTKLYEALKSKDPQADWFLHASKTMLLNGSAKNPDMKHTILTLNQVIEIIKTL</sequence>
<name>A0A2H0BW28_9BACT</name>
<accession>A0A2H0BW28</accession>
<dbReference type="InterPro" id="IPR038763">
    <property type="entry name" value="DHH_sf"/>
</dbReference>
<gene>
    <name evidence="1" type="ORF">COW99_02145</name>
</gene>